<evidence type="ECO:0000313" key="1">
    <source>
        <dbReference type="EMBL" id="OBS08866.1"/>
    </source>
</evidence>
<protein>
    <submittedName>
        <fullName evidence="1">Uncharacterized protein</fullName>
    </submittedName>
</protein>
<accession>A0A1A6C2S9</accession>
<gene>
    <name evidence="1" type="ORF">Thpro_023116</name>
</gene>
<keyword evidence="2" id="KW-1185">Reference proteome</keyword>
<dbReference type="AlphaFoldDB" id="A0A1A6C2S9"/>
<reference evidence="1 2" key="1">
    <citation type="journal article" date="2014" name="Genome Announc.">
        <title>Draft Genome Sequence of the Iron-Oxidizing, Acidophilic, and Halotolerant 'Thiobacillus prosperus' Type Strain DSM 5130.</title>
        <authorList>
            <person name="Ossandon F.J."/>
            <person name="Cardenas J.P."/>
            <person name="Corbett M."/>
            <person name="Quatrini R."/>
            <person name="Holmes D.S."/>
            <person name="Watkin E."/>
        </authorList>
    </citation>
    <scope>NUCLEOTIDE SEQUENCE [LARGE SCALE GENOMIC DNA]</scope>
    <source>
        <strain evidence="1 2">DSM 5130</strain>
    </source>
</reference>
<proteinExistence type="predicted"/>
<name>A0A1A6C2S9_9GAMM</name>
<dbReference type="EMBL" id="JQSG02000006">
    <property type="protein sequence ID" value="OBS08866.1"/>
    <property type="molecule type" value="Genomic_DNA"/>
</dbReference>
<evidence type="ECO:0000313" key="2">
    <source>
        <dbReference type="Proteomes" id="UP000029273"/>
    </source>
</evidence>
<dbReference type="Proteomes" id="UP000029273">
    <property type="component" value="Unassembled WGS sequence"/>
</dbReference>
<sequence length="69" mass="7595">MDGRDDARTRDCRQGPCRRIIQCDRKRPFTTRASRSVKGIRGNRYLAPGGGRFAAAEAKTAPWDGANAS</sequence>
<organism evidence="1 2">
    <name type="scientific">Acidihalobacter prosperus</name>
    <dbReference type="NCBI Taxonomy" id="160660"/>
    <lineage>
        <taxon>Bacteria</taxon>
        <taxon>Pseudomonadati</taxon>
        <taxon>Pseudomonadota</taxon>
        <taxon>Gammaproteobacteria</taxon>
        <taxon>Chromatiales</taxon>
        <taxon>Ectothiorhodospiraceae</taxon>
        <taxon>Acidihalobacter</taxon>
    </lineage>
</organism>
<comment type="caution">
    <text evidence="1">The sequence shown here is derived from an EMBL/GenBank/DDBJ whole genome shotgun (WGS) entry which is preliminary data.</text>
</comment>